<dbReference type="AlphaFoldDB" id="A0A2K9LMM0"/>
<dbReference type="InterPro" id="IPR023772">
    <property type="entry name" value="DNA-bd_HTH_TetR-type_CS"/>
</dbReference>
<feature type="domain" description="HTH tetR-type" evidence="3">
    <location>
        <begin position="14"/>
        <end position="74"/>
    </location>
</feature>
<dbReference type="InterPro" id="IPR001647">
    <property type="entry name" value="HTH_TetR"/>
</dbReference>
<keyword evidence="5" id="KW-1185">Reference proteome</keyword>
<dbReference type="Pfam" id="PF00440">
    <property type="entry name" value="TetR_N"/>
    <property type="match status" value="1"/>
</dbReference>
<organism evidence="4 5">
    <name type="scientific">Ketobacter alkanivorans</name>
    <dbReference type="NCBI Taxonomy" id="1917421"/>
    <lineage>
        <taxon>Bacteria</taxon>
        <taxon>Pseudomonadati</taxon>
        <taxon>Pseudomonadota</taxon>
        <taxon>Gammaproteobacteria</taxon>
        <taxon>Pseudomonadales</taxon>
        <taxon>Ketobacteraceae</taxon>
        <taxon>Ketobacter</taxon>
    </lineage>
</organism>
<protein>
    <recommendedName>
        <fullName evidence="3">HTH tetR-type domain-containing protein</fullName>
    </recommendedName>
</protein>
<keyword evidence="1 2" id="KW-0238">DNA-binding</keyword>
<sequence>MAYRATAFTENRKAQTRARLLKEAKGLVSEAGFRGLSVAEVAARSGIATGTVYRYFPSKSELCVAVFIRATEREIEAVTEPSDHPQSPAQQLQQALERFVQRALKNPNLAYALIAEPVDPELEQTRLNYRALWAETFARLISSGIEQGDFIPQPEDICATALVGAMAETVIIPLQLARHDNTKTASPLTQTHCEQIVAFCMRAVVKPVSTS</sequence>
<name>A0A2K9LMM0_9GAMM</name>
<evidence type="ECO:0000259" key="3">
    <source>
        <dbReference type="PROSITE" id="PS50977"/>
    </source>
</evidence>
<dbReference type="InterPro" id="IPR050109">
    <property type="entry name" value="HTH-type_TetR-like_transc_reg"/>
</dbReference>
<feature type="DNA-binding region" description="H-T-H motif" evidence="2">
    <location>
        <begin position="37"/>
        <end position="56"/>
    </location>
</feature>
<reference evidence="5" key="1">
    <citation type="submission" date="2017-08" db="EMBL/GenBank/DDBJ databases">
        <title>Direct submision.</title>
        <authorList>
            <person name="Kim S.-J."/>
            <person name="Rhee S.-K."/>
        </authorList>
    </citation>
    <scope>NUCLEOTIDE SEQUENCE [LARGE SCALE GENOMIC DNA]</scope>
    <source>
        <strain evidence="5">GI5</strain>
    </source>
</reference>
<dbReference type="EMBL" id="CP022684">
    <property type="protein sequence ID" value="AUM13513.1"/>
    <property type="molecule type" value="Genomic_DNA"/>
</dbReference>
<dbReference type="Proteomes" id="UP000235116">
    <property type="component" value="Chromosome"/>
</dbReference>
<dbReference type="Gene3D" id="1.10.357.10">
    <property type="entry name" value="Tetracycline Repressor, domain 2"/>
    <property type="match status" value="1"/>
</dbReference>
<evidence type="ECO:0000256" key="2">
    <source>
        <dbReference type="PROSITE-ProRule" id="PRU00335"/>
    </source>
</evidence>
<dbReference type="InterPro" id="IPR036271">
    <property type="entry name" value="Tet_transcr_reg_TetR-rel_C_sf"/>
</dbReference>
<dbReference type="InterPro" id="IPR009057">
    <property type="entry name" value="Homeodomain-like_sf"/>
</dbReference>
<dbReference type="KEGG" id="kak:Kalk_14260"/>
<accession>A0A2K9LMM0</accession>
<dbReference type="SUPFAM" id="SSF48498">
    <property type="entry name" value="Tetracyclin repressor-like, C-terminal domain"/>
    <property type="match status" value="1"/>
</dbReference>
<dbReference type="PROSITE" id="PS50977">
    <property type="entry name" value="HTH_TETR_2"/>
    <property type="match status" value="1"/>
</dbReference>
<dbReference type="PANTHER" id="PTHR30055">
    <property type="entry name" value="HTH-TYPE TRANSCRIPTIONAL REGULATOR RUTR"/>
    <property type="match status" value="1"/>
</dbReference>
<dbReference type="GO" id="GO:0000976">
    <property type="term" value="F:transcription cis-regulatory region binding"/>
    <property type="evidence" value="ECO:0007669"/>
    <property type="project" value="TreeGrafter"/>
</dbReference>
<dbReference type="PRINTS" id="PR00455">
    <property type="entry name" value="HTHTETR"/>
</dbReference>
<gene>
    <name evidence="4" type="ORF">Kalk_14260</name>
</gene>
<dbReference type="PROSITE" id="PS01081">
    <property type="entry name" value="HTH_TETR_1"/>
    <property type="match status" value="1"/>
</dbReference>
<dbReference type="GO" id="GO:0003700">
    <property type="term" value="F:DNA-binding transcription factor activity"/>
    <property type="evidence" value="ECO:0007669"/>
    <property type="project" value="TreeGrafter"/>
</dbReference>
<evidence type="ECO:0000256" key="1">
    <source>
        <dbReference type="ARBA" id="ARBA00023125"/>
    </source>
</evidence>
<dbReference type="PANTHER" id="PTHR30055:SF226">
    <property type="entry name" value="HTH-TYPE TRANSCRIPTIONAL REGULATOR PKSA"/>
    <property type="match status" value="1"/>
</dbReference>
<dbReference type="SUPFAM" id="SSF46689">
    <property type="entry name" value="Homeodomain-like"/>
    <property type="match status" value="1"/>
</dbReference>
<dbReference type="OrthoDB" id="63332at2"/>
<evidence type="ECO:0000313" key="5">
    <source>
        <dbReference type="Proteomes" id="UP000235116"/>
    </source>
</evidence>
<proteinExistence type="predicted"/>
<dbReference type="RefSeq" id="WP_101894888.1">
    <property type="nucleotide sequence ID" value="NZ_CP022684.1"/>
</dbReference>
<evidence type="ECO:0000313" key="4">
    <source>
        <dbReference type="EMBL" id="AUM13513.1"/>
    </source>
</evidence>